<reference evidence="1 2" key="1">
    <citation type="submission" date="2018-06" db="EMBL/GenBank/DDBJ databases">
        <title>Azoarcus communis strain SWub3 genome.</title>
        <authorList>
            <person name="Zorraquino Salvo V."/>
            <person name="Toubiana D."/>
            <person name="Blumwald E."/>
        </authorList>
    </citation>
    <scope>NUCLEOTIDE SEQUENCE [LARGE SCALE GENOMIC DNA]</scope>
    <source>
        <strain evidence="1 2">SWub3</strain>
    </source>
</reference>
<dbReference type="Proteomes" id="UP000248259">
    <property type="component" value="Unassembled WGS sequence"/>
</dbReference>
<comment type="caution">
    <text evidence="1">The sequence shown here is derived from an EMBL/GenBank/DDBJ whole genome shotgun (WGS) entry which is preliminary data.</text>
</comment>
<feature type="non-terminal residue" evidence="1">
    <location>
        <position position="1"/>
    </location>
</feature>
<sequence length="84" mass="9282">GLLRPLIDQDLSVVFYDLTTIRSEGLSEQVGDVRQYGMANEGLIARQFMLGVVQTAEGLPIYHEVFDGNTAETRTLLPTLSKVL</sequence>
<keyword evidence="2" id="KW-1185">Reference proteome</keyword>
<accession>A0A323UQ01</accession>
<gene>
    <name evidence="1" type="ORF">DNK49_23655</name>
</gene>
<evidence type="ECO:0000313" key="1">
    <source>
        <dbReference type="EMBL" id="PZA14113.1"/>
    </source>
</evidence>
<proteinExistence type="predicted"/>
<evidence type="ECO:0000313" key="2">
    <source>
        <dbReference type="Proteomes" id="UP000248259"/>
    </source>
</evidence>
<organism evidence="1 2">
    <name type="scientific">Parazoarcus communis SWub3 = DSM 12120</name>
    <dbReference type="NCBI Taxonomy" id="1121029"/>
    <lineage>
        <taxon>Bacteria</taxon>
        <taxon>Pseudomonadati</taxon>
        <taxon>Pseudomonadota</taxon>
        <taxon>Betaproteobacteria</taxon>
        <taxon>Rhodocyclales</taxon>
        <taxon>Zoogloeaceae</taxon>
        <taxon>Parazoarcus</taxon>
    </lineage>
</organism>
<dbReference type="AlphaFoldDB" id="A0A323UQ01"/>
<name>A0A323UQ01_9RHOO</name>
<feature type="non-terminal residue" evidence="1">
    <location>
        <position position="84"/>
    </location>
</feature>
<protein>
    <submittedName>
        <fullName evidence="1">IS1634 family transposase</fullName>
    </submittedName>
</protein>
<dbReference type="EMBL" id="QKOE01000184">
    <property type="protein sequence ID" value="PZA14113.1"/>
    <property type="molecule type" value="Genomic_DNA"/>
</dbReference>